<dbReference type="AlphaFoldDB" id="A0A7W5B2T8"/>
<accession>A0A7W5B2T8</accession>
<name>A0A7W5B2T8_9BACL</name>
<dbReference type="EMBL" id="JACHXK010000015">
    <property type="protein sequence ID" value="MBB3112861.1"/>
    <property type="molecule type" value="Genomic_DNA"/>
</dbReference>
<organism evidence="1 2">
    <name type="scientific">Paenibacillus phyllosphaerae</name>
    <dbReference type="NCBI Taxonomy" id="274593"/>
    <lineage>
        <taxon>Bacteria</taxon>
        <taxon>Bacillati</taxon>
        <taxon>Bacillota</taxon>
        <taxon>Bacilli</taxon>
        <taxon>Bacillales</taxon>
        <taxon>Paenibacillaceae</taxon>
        <taxon>Paenibacillus</taxon>
    </lineage>
</organism>
<comment type="caution">
    <text evidence="1">The sequence shown here is derived from an EMBL/GenBank/DDBJ whole genome shotgun (WGS) entry which is preliminary data.</text>
</comment>
<dbReference type="RefSeq" id="WP_183602977.1">
    <property type="nucleotide sequence ID" value="NZ_JACHXK010000015.1"/>
</dbReference>
<evidence type="ECO:0000313" key="1">
    <source>
        <dbReference type="EMBL" id="MBB3112861.1"/>
    </source>
</evidence>
<dbReference type="Proteomes" id="UP000570361">
    <property type="component" value="Unassembled WGS sequence"/>
</dbReference>
<evidence type="ECO:0000313" key="2">
    <source>
        <dbReference type="Proteomes" id="UP000570361"/>
    </source>
</evidence>
<sequence length="178" mass="20879">MSGFSESFHLKTWDPNKAATLLMDVEMSGYVCSERNGWVTFVVDYRGRDVDKILSEFNPGLLVYYVYLEDHMWIFKIYNKDELVFDYEANWAGESLLIEKRLFDLDLLQEMIRLQGNLTDDLEQVFDFTDNKISNENPPAYLIAQKLGLDHYEWISLDRVSDLNQNQLKELGIIEVES</sequence>
<gene>
    <name evidence="1" type="ORF">FHS18_004963</name>
</gene>
<protein>
    <submittedName>
        <fullName evidence="1">Uncharacterized protein</fullName>
    </submittedName>
</protein>
<keyword evidence="2" id="KW-1185">Reference proteome</keyword>
<reference evidence="1 2" key="1">
    <citation type="submission" date="2020-08" db="EMBL/GenBank/DDBJ databases">
        <title>Genomic Encyclopedia of Type Strains, Phase III (KMG-III): the genomes of soil and plant-associated and newly described type strains.</title>
        <authorList>
            <person name="Whitman W."/>
        </authorList>
    </citation>
    <scope>NUCLEOTIDE SEQUENCE [LARGE SCALE GENOMIC DNA]</scope>
    <source>
        <strain evidence="1 2">CECT 5862</strain>
    </source>
</reference>
<proteinExistence type="predicted"/>